<dbReference type="PROSITE" id="PS50158">
    <property type="entry name" value="ZF_CCHC"/>
    <property type="match status" value="2"/>
</dbReference>
<dbReference type="SMART" id="SM00343">
    <property type="entry name" value="ZnF_C2HC"/>
    <property type="match status" value="3"/>
</dbReference>
<reference evidence="3" key="2">
    <citation type="submission" date="2025-08" db="UniProtKB">
        <authorList>
            <consortium name="Ensembl"/>
        </authorList>
    </citation>
    <scope>IDENTIFICATION</scope>
</reference>
<dbReference type="PANTHER" id="PTHR46486">
    <property type="entry name" value="CCHC-TYPE DOMAIN-CONTAINING PROTEIN"/>
    <property type="match status" value="1"/>
</dbReference>
<evidence type="ECO:0000313" key="3">
    <source>
        <dbReference type="Ensembl" id="ENSLOCP00000021410.1"/>
    </source>
</evidence>
<keyword evidence="1" id="KW-0862">Zinc</keyword>
<dbReference type="InterPro" id="IPR001878">
    <property type="entry name" value="Znf_CCHC"/>
</dbReference>
<name>W5NLA1_LEPOC</name>
<dbReference type="InterPro" id="IPR036875">
    <property type="entry name" value="Znf_CCHC_sf"/>
</dbReference>
<feature type="domain" description="CCHC-type" evidence="2">
    <location>
        <begin position="102"/>
        <end position="117"/>
    </location>
</feature>
<keyword evidence="1" id="KW-0479">Metal-binding</keyword>
<dbReference type="eggNOG" id="KOG4400">
    <property type="taxonomic scope" value="Eukaryota"/>
</dbReference>
<dbReference type="HOGENOM" id="CLU_045922_2_0_1"/>
<keyword evidence="4" id="KW-1185">Reference proteome</keyword>
<evidence type="ECO:0000313" key="4">
    <source>
        <dbReference type="Proteomes" id="UP000018468"/>
    </source>
</evidence>
<sequence>MVVHMFNPHVPEADIVTFLQRYMDILGAGQKIIDEEGYWTSKRRYMVRFHASDVEVVCVMSPPANFNIRPNRGYVLYPGQPRTCRRCGQLGHISVDCTTEMCRGCGRAGHVAAGCKNPLVCNLCGEQGQTYRMCPKKARSFASVVS</sequence>
<dbReference type="Ensembl" id="ENSLOCT00000021447.1">
    <property type="protein sequence ID" value="ENSLOCP00000021410.1"/>
    <property type="gene ID" value="ENSLOCG00000017305.1"/>
</dbReference>
<dbReference type="STRING" id="7918.ENSLOCP00000021410"/>
<dbReference type="SUPFAM" id="SSF57756">
    <property type="entry name" value="Retrovirus zinc finger-like domains"/>
    <property type="match status" value="1"/>
</dbReference>
<dbReference type="GeneTree" id="ENSGT00530000063983"/>
<evidence type="ECO:0000256" key="1">
    <source>
        <dbReference type="PROSITE-ProRule" id="PRU00047"/>
    </source>
</evidence>
<reference evidence="3" key="3">
    <citation type="submission" date="2025-09" db="UniProtKB">
        <authorList>
            <consortium name="Ensembl"/>
        </authorList>
    </citation>
    <scope>IDENTIFICATION</scope>
</reference>
<dbReference type="AlphaFoldDB" id="W5NLA1"/>
<dbReference type="GO" id="GO:0008270">
    <property type="term" value="F:zinc ion binding"/>
    <property type="evidence" value="ECO:0007669"/>
    <property type="project" value="UniProtKB-KW"/>
</dbReference>
<reference evidence="4" key="1">
    <citation type="submission" date="2011-12" db="EMBL/GenBank/DDBJ databases">
        <title>The Draft Genome of Lepisosteus oculatus.</title>
        <authorList>
            <consortium name="The Broad Institute Genome Assembly &amp; Analysis Group"/>
            <consortium name="Computational R&amp;D Group"/>
            <consortium name="and Sequencing Platform"/>
            <person name="Di Palma F."/>
            <person name="Alfoldi J."/>
            <person name="Johnson J."/>
            <person name="Berlin A."/>
            <person name="Gnerre S."/>
            <person name="Jaffe D."/>
            <person name="MacCallum I."/>
            <person name="Young S."/>
            <person name="Walker B.J."/>
            <person name="Lander E.S."/>
            <person name="Lindblad-Toh K."/>
        </authorList>
    </citation>
    <scope>NUCLEOTIDE SEQUENCE [LARGE SCALE GENOMIC DNA]</scope>
</reference>
<dbReference type="GO" id="GO:0003676">
    <property type="term" value="F:nucleic acid binding"/>
    <property type="evidence" value="ECO:0007669"/>
    <property type="project" value="InterPro"/>
</dbReference>
<dbReference type="PANTHER" id="PTHR46486:SF1">
    <property type="entry name" value="CCHC-TYPE DOMAIN-CONTAINING PROTEIN"/>
    <property type="match status" value="1"/>
</dbReference>
<dbReference type="Proteomes" id="UP000018468">
    <property type="component" value="Unassembled WGS sequence"/>
</dbReference>
<dbReference type="Pfam" id="PF23058">
    <property type="entry name" value="RBD_ZCCHC3_2nd"/>
    <property type="match status" value="1"/>
</dbReference>
<keyword evidence="1" id="KW-0863">Zinc-finger</keyword>
<dbReference type="InParanoid" id="W5NLA1"/>
<protein>
    <recommendedName>
        <fullName evidence="2">CCHC-type domain-containing protein</fullName>
    </recommendedName>
</protein>
<dbReference type="Gene3D" id="4.10.60.10">
    <property type="entry name" value="Zinc finger, CCHC-type"/>
    <property type="match status" value="2"/>
</dbReference>
<evidence type="ECO:0000259" key="2">
    <source>
        <dbReference type="PROSITE" id="PS50158"/>
    </source>
</evidence>
<feature type="domain" description="CCHC-type" evidence="2">
    <location>
        <begin position="84"/>
        <end position="97"/>
    </location>
</feature>
<dbReference type="Pfam" id="PF00098">
    <property type="entry name" value="zf-CCHC"/>
    <property type="match status" value="1"/>
</dbReference>
<organism evidence="3 4">
    <name type="scientific">Lepisosteus oculatus</name>
    <name type="common">Spotted gar</name>
    <dbReference type="NCBI Taxonomy" id="7918"/>
    <lineage>
        <taxon>Eukaryota</taxon>
        <taxon>Metazoa</taxon>
        <taxon>Chordata</taxon>
        <taxon>Craniata</taxon>
        <taxon>Vertebrata</taxon>
        <taxon>Euteleostomi</taxon>
        <taxon>Actinopterygii</taxon>
        <taxon>Neopterygii</taxon>
        <taxon>Holostei</taxon>
        <taxon>Semionotiformes</taxon>
        <taxon>Lepisosteidae</taxon>
        <taxon>Lepisosteus</taxon>
    </lineage>
</organism>
<proteinExistence type="predicted"/>
<accession>W5NLA1</accession>
<dbReference type="InterPro" id="IPR057811">
    <property type="entry name" value="RBD_ZCCHC3_2nd"/>
</dbReference>